<accession>A0ABM8VYC2</accession>
<comment type="caution">
    <text evidence="2">The sequence shown here is derived from an EMBL/GenBank/DDBJ whole genome shotgun (WGS) entry which is preliminary data.</text>
</comment>
<evidence type="ECO:0000256" key="1">
    <source>
        <dbReference type="SAM" id="MobiDB-lite"/>
    </source>
</evidence>
<evidence type="ECO:0000313" key="3">
    <source>
        <dbReference type="Proteomes" id="UP000789901"/>
    </source>
</evidence>
<dbReference type="EMBL" id="CAJVQB010000248">
    <property type="protein sequence ID" value="CAG8477768.1"/>
    <property type="molecule type" value="Genomic_DNA"/>
</dbReference>
<proteinExistence type="predicted"/>
<gene>
    <name evidence="2" type="ORF">GMARGA_LOCUS1084</name>
</gene>
<feature type="compositionally biased region" description="Basic residues" evidence="1">
    <location>
        <begin position="234"/>
        <end position="247"/>
    </location>
</feature>
<organism evidence="2 3">
    <name type="scientific">Gigaspora margarita</name>
    <dbReference type="NCBI Taxonomy" id="4874"/>
    <lineage>
        <taxon>Eukaryota</taxon>
        <taxon>Fungi</taxon>
        <taxon>Fungi incertae sedis</taxon>
        <taxon>Mucoromycota</taxon>
        <taxon>Glomeromycotina</taxon>
        <taxon>Glomeromycetes</taxon>
        <taxon>Diversisporales</taxon>
        <taxon>Gigasporaceae</taxon>
        <taxon>Gigaspora</taxon>
    </lineage>
</organism>
<dbReference type="Proteomes" id="UP000789901">
    <property type="component" value="Unassembled WGS sequence"/>
</dbReference>
<protein>
    <submittedName>
        <fullName evidence="2">31056_t:CDS:1</fullName>
    </submittedName>
</protein>
<name>A0ABM8VYC2_GIGMA</name>
<keyword evidence="3" id="KW-1185">Reference proteome</keyword>
<feature type="region of interest" description="Disordered" evidence="1">
    <location>
        <begin position="233"/>
        <end position="263"/>
    </location>
</feature>
<feature type="non-terminal residue" evidence="2">
    <location>
        <position position="1"/>
    </location>
</feature>
<evidence type="ECO:0000313" key="2">
    <source>
        <dbReference type="EMBL" id="CAG8477768.1"/>
    </source>
</evidence>
<reference evidence="2 3" key="1">
    <citation type="submission" date="2021-06" db="EMBL/GenBank/DDBJ databases">
        <authorList>
            <person name="Kallberg Y."/>
            <person name="Tangrot J."/>
            <person name="Rosling A."/>
        </authorList>
    </citation>
    <scope>NUCLEOTIDE SEQUENCE [LARGE SCALE GENOMIC DNA]</scope>
    <source>
        <strain evidence="2 3">120-4 pot B 10/14</strain>
    </source>
</reference>
<sequence>FKWHHKNANCSHCVYCDLSLQMSSNGNKLVDNFVKKTFTLPGVSNRYKRLEFVPFERLINIEYLAEGGFSKLQFISQTINVFHQSSLEIVPEYKQEQNQDGNYDFYKNLNLVELCQEIVTKYEQKKETNYDINKNFVHILDSNDGVPKESLPSMIYDIDVPLSCDASGSTLILQLAFTANQLNGSPTTSTDAALSDSMFNSSYLEFEENQFAPIMRGQKTNSLCFIHVNPANRSVRKKSKTKTKKPPKPPMPSFFQDRKTTKN</sequence>